<evidence type="ECO:0000313" key="1">
    <source>
        <dbReference type="EMBL" id="AYV82973.1"/>
    </source>
</evidence>
<gene>
    <name evidence="1" type="ORF">Hyperionvirus3_119</name>
</gene>
<name>A0A3G5AAW3_9VIRU</name>
<organism evidence="1">
    <name type="scientific">Hyperionvirus sp</name>
    <dbReference type="NCBI Taxonomy" id="2487770"/>
    <lineage>
        <taxon>Viruses</taxon>
        <taxon>Varidnaviria</taxon>
        <taxon>Bamfordvirae</taxon>
        <taxon>Nucleocytoviricota</taxon>
        <taxon>Megaviricetes</taxon>
        <taxon>Imitervirales</taxon>
        <taxon>Mimiviridae</taxon>
        <taxon>Klosneuvirinae</taxon>
    </lineage>
</organism>
<proteinExistence type="predicted"/>
<reference evidence="1" key="1">
    <citation type="submission" date="2018-10" db="EMBL/GenBank/DDBJ databases">
        <title>Hidden diversity of soil giant viruses.</title>
        <authorList>
            <person name="Schulz F."/>
            <person name="Alteio L."/>
            <person name="Goudeau D."/>
            <person name="Ryan E.M."/>
            <person name="Malmstrom R.R."/>
            <person name="Blanchard J."/>
            <person name="Woyke T."/>
        </authorList>
    </citation>
    <scope>NUCLEOTIDE SEQUENCE</scope>
    <source>
        <strain evidence="1">HYV1</strain>
    </source>
</reference>
<dbReference type="EMBL" id="MK072385">
    <property type="protein sequence ID" value="AYV82973.1"/>
    <property type="molecule type" value="Genomic_DNA"/>
</dbReference>
<protein>
    <submittedName>
        <fullName evidence="1">Uncharacterized protein</fullName>
    </submittedName>
</protein>
<sequence length="233" mass="25764">MAAITYCSSVTTVVQEREGKTLSECKTATDDQRTKAIAELESCVKGFMEAKITLEDNDSFISKKSVSKLVEMCTTALAAPKIKESSMILLEYYLMMLRLQVNNLPKYKELGDKFEKFKSEPSLSMTTKLQIATKTFSSGAEQPIYVAIETEKENDGDNELDSKFVTTVYKDVEIGKELLTSCWHSSDDAAVACHMHFADLVRGKHGSTIDKIKWKTEGAPSSHGCFTRGAVAA</sequence>
<accession>A0A3G5AAW3</accession>